<keyword evidence="15" id="KW-1185">Reference proteome</keyword>
<dbReference type="Proteomes" id="UP001646157">
    <property type="component" value="Unassembled WGS sequence"/>
</dbReference>
<dbReference type="CDD" id="cd11386">
    <property type="entry name" value="MCP_signal"/>
    <property type="match status" value="1"/>
</dbReference>
<organism evidence="14 15">
    <name type="scientific">Rossellomorea pakistanensis</name>
    <dbReference type="NCBI Taxonomy" id="992288"/>
    <lineage>
        <taxon>Bacteria</taxon>
        <taxon>Bacillati</taxon>
        <taxon>Bacillota</taxon>
        <taxon>Bacilli</taxon>
        <taxon>Bacillales</taxon>
        <taxon>Bacillaceae</taxon>
        <taxon>Rossellomorea</taxon>
    </lineage>
</organism>
<evidence type="ECO:0000313" key="14">
    <source>
        <dbReference type="EMBL" id="MBM7585095.1"/>
    </source>
</evidence>
<evidence type="ECO:0000259" key="13">
    <source>
        <dbReference type="PROSITE" id="PS50885"/>
    </source>
</evidence>
<dbReference type="Pfam" id="PF00015">
    <property type="entry name" value="MCPsignal"/>
    <property type="match status" value="1"/>
</dbReference>
<feature type="domain" description="Methyl-accepting transducer" evidence="12">
    <location>
        <begin position="394"/>
        <end position="644"/>
    </location>
</feature>
<dbReference type="InterPro" id="IPR003660">
    <property type="entry name" value="HAMP_dom"/>
</dbReference>
<feature type="transmembrane region" description="Helical" evidence="11">
    <location>
        <begin position="20"/>
        <end position="41"/>
    </location>
</feature>
<dbReference type="SUPFAM" id="SSF103190">
    <property type="entry name" value="Sensory domain-like"/>
    <property type="match status" value="1"/>
</dbReference>
<comment type="caution">
    <text evidence="14">The sequence shown here is derived from an EMBL/GenBank/DDBJ whole genome shotgun (WGS) entry which is preliminary data.</text>
</comment>
<feature type="domain" description="HAMP" evidence="13">
    <location>
        <begin position="323"/>
        <end position="375"/>
    </location>
</feature>
<evidence type="ECO:0000259" key="12">
    <source>
        <dbReference type="PROSITE" id="PS50111"/>
    </source>
</evidence>
<dbReference type="Gene3D" id="6.10.340.10">
    <property type="match status" value="1"/>
</dbReference>
<dbReference type="CDD" id="cd12913">
    <property type="entry name" value="PDC1_MCP_like"/>
    <property type="match status" value="1"/>
</dbReference>
<evidence type="ECO:0000256" key="9">
    <source>
        <dbReference type="ARBA" id="ARBA00029447"/>
    </source>
</evidence>
<keyword evidence="8 10" id="KW-0807">Transducer</keyword>
<protein>
    <submittedName>
        <fullName evidence="14">Methyl-accepting chemotaxis protein</fullName>
    </submittedName>
</protein>
<dbReference type="Gene3D" id="1.10.287.950">
    <property type="entry name" value="Methyl-accepting chemotaxis protein"/>
    <property type="match status" value="1"/>
</dbReference>
<evidence type="ECO:0000256" key="2">
    <source>
        <dbReference type="ARBA" id="ARBA00022475"/>
    </source>
</evidence>
<evidence type="ECO:0000256" key="10">
    <source>
        <dbReference type="PROSITE-ProRule" id="PRU00284"/>
    </source>
</evidence>
<dbReference type="Pfam" id="PF00672">
    <property type="entry name" value="HAMP"/>
    <property type="match status" value="1"/>
</dbReference>
<keyword evidence="7 11" id="KW-0472">Membrane</keyword>
<dbReference type="PROSITE" id="PS50111">
    <property type="entry name" value="CHEMOTAXIS_TRANSDUC_2"/>
    <property type="match status" value="1"/>
</dbReference>
<reference evidence="14 15" key="1">
    <citation type="submission" date="2021-01" db="EMBL/GenBank/DDBJ databases">
        <title>Genomic Encyclopedia of Type Strains, Phase IV (KMG-IV): sequencing the most valuable type-strain genomes for metagenomic binning, comparative biology and taxonomic classification.</title>
        <authorList>
            <person name="Goeker M."/>
        </authorList>
    </citation>
    <scope>NUCLEOTIDE SEQUENCE [LARGE SCALE GENOMIC DNA]</scope>
    <source>
        <strain evidence="14 15">DSM 24834</strain>
    </source>
</reference>
<evidence type="ECO:0000256" key="5">
    <source>
        <dbReference type="ARBA" id="ARBA00022692"/>
    </source>
</evidence>
<dbReference type="PROSITE" id="PS50885">
    <property type="entry name" value="HAMP"/>
    <property type="match status" value="1"/>
</dbReference>
<gene>
    <name evidence="14" type="ORF">JOC86_001637</name>
</gene>
<dbReference type="CDD" id="cd12912">
    <property type="entry name" value="PDC2_MCP_like"/>
    <property type="match status" value="1"/>
</dbReference>
<evidence type="ECO:0000313" key="15">
    <source>
        <dbReference type="Proteomes" id="UP001646157"/>
    </source>
</evidence>
<keyword evidence="2" id="KW-1003">Cell membrane</keyword>
<keyword evidence="6 11" id="KW-1133">Transmembrane helix</keyword>
<evidence type="ECO:0000256" key="4">
    <source>
        <dbReference type="ARBA" id="ARBA00022500"/>
    </source>
</evidence>
<proteinExistence type="inferred from homology"/>
<keyword evidence="5 11" id="KW-0812">Transmembrane</keyword>
<dbReference type="SUPFAM" id="SSF58104">
    <property type="entry name" value="Methyl-accepting chemotaxis protein (MCP) signaling domain"/>
    <property type="match status" value="1"/>
</dbReference>
<name>A0ABS2NB62_9BACI</name>
<dbReference type="InterPro" id="IPR004089">
    <property type="entry name" value="MCPsignal_dom"/>
</dbReference>
<evidence type="ECO:0000256" key="7">
    <source>
        <dbReference type="ARBA" id="ARBA00023136"/>
    </source>
</evidence>
<dbReference type="EMBL" id="JAFBDZ010000002">
    <property type="protein sequence ID" value="MBM7585095.1"/>
    <property type="molecule type" value="Genomic_DNA"/>
</dbReference>
<evidence type="ECO:0000256" key="3">
    <source>
        <dbReference type="ARBA" id="ARBA00022481"/>
    </source>
</evidence>
<feature type="transmembrane region" description="Helical" evidence="11">
    <location>
        <begin position="303"/>
        <end position="325"/>
    </location>
</feature>
<evidence type="ECO:0000256" key="8">
    <source>
        <dbReference type="ARBA" id="ARBA00023224"/>
    </source>
</evidence>
<evidence type="ECO:0000256" key="1">
    <source>
        <dbReference type="ARBA" id="ARBA00004651"/>
    </source>
</evidence>
<dbReference type="PANTHER" id="PTHR32089">
    <property type="entry name" value="METHYL-ACCEPTING CHEMOTAXIS PROTEIN MCPB"/>
    <property type="match status" value="1"/>
</dbReference>
<keyword evidence="3" id="KW-0488">Methylation</keyword>
<comment type="similarity">
    <text evidence="9">Belongs to the methyl-accepting chemotaxis (MCP) protein family.</text>
</comment>
<dbReference type="SMART" id="SM00304">
    <property type="entry name" value="HAMP"/>
    <property type="match status" value="1"/>
</dbReference>
<dbReference type="Gene3D" id="3.30.450.20">
    <property type="entry name" value="PAS domain"/>
    <property type="match status" value="2"/>
</dbReference>
<evidence type="ECO:0000256" key="11">
    <source>
        <dbReference type="SAM" id="Phobius"/>
    </source>
</evidence>
<accession>A0ABS2NB62</accession>
<dbReference type="CDD" id="cd06225">
    <property type="entry name" value="HAMP"/>
    <property type="match status" value="1"/>
</dbReference>
<dbReference type="InterPro" id="IPR029151">
    <property type="entry name" value="Sensor-like_sf"/>
</dbReference>
<evidence type="ECO:0000256" key="6">
    <source>
        <dbReference type="ARBA" id="ARBA00022989"/>
    </source>
</evidence>
<keyword evidence="4" id="KW-0145">Chemotaxis</keyword>
<dbReference type="PANTHER" id="PTHR32089:SF114">
    <property type="entry name" value="METHYL-ACCEPTING CHEMOTAXIS PROTEIN MCPB"/>
    <property type="match status" value="1"/>
</dbReference>
<dbReference type="SMART" id="SM00283">
    <property type="entry name" value="MA"/>
    <property type="match status" value="1"/>
</dbReference>
<dbReference type="Pfam" id="PF02743">
    <property type="entry name" value="dCache_1"/>
    <property type="match status" value="1"/>
</dbReference>
<dbReference type="InterPro" id="IPR033479">
    <property type="entry name" value="dCache_1"/>
</dbReference>
<sequence>MKGLNKIKGFLSFRSIKAKLILIFSLLIFLSFAIVIAITSWQTREKLEKNVISQTEGMVMELNNSVQLFLGQYEKSLEQFTFSDSLKNLAKVQGGMLETKEKTEVFASTQADFNNYLGLYAEAASLYLATPNKELKIVPYTSLPADFDPTSRAWYEKALETKVEVVWSDPYIDEATNEYIITASKAVLTEGEVVGVLGVDINLTKLTERIAKMDIGYKGYPFVLSSNGSAIVHPSKRGENLSSLSFIKNMLESKNKTGSVHYQLEGEDKLLVYDTVPKTNWKIGASYGKDALVQTSKEIEMTLWISAIGTLILSIVVVILVARGITKPILQLKKTVSSMADGDFSTNTSILSKDEIGELGQDFNKMMESMRTTLITVNQSVFNVRESAESLSAISEETNASSEEMASAVSEIANGASQSAADADTANQQSMDLSNQINQVSDQAKGMSSIAEKADEVNQTGIVQMKKLQESYASSKQFISSMEEVVLSLEDKVKKIESVMETITDISSQTNLLALNASIEAARAGEHGKGFAVVAEEVRKLAEQSVQATDEVKKTITDIQTGSKQAVNEMFHTKETFQEQFIVVEETNSIFQQISGLMKQMQEAIVSIYHEVQSVSTNKDEVLNIIQTMASTAEQTAAACEEVSASTDEQLHSIQGVTDAAERLTELSQSLQNAIEQFKID</sequence>
<comment type="subcellular location">
    <subcellularLocation>
        <location evidence="1">Cell membrane</location>
        <topology evidence="1">Multi-pass membrane protein</topology>
    </subcellularLocation>
</comment>